<keyword evidence="2" id="KW-0479">Metal-binding</keyword>
<gene>
    <name evidence="4" type="ORF">I3842_11G187500</name>
</gene>
<comment type="cofactor">
    <cofactor evidence="1">
        <name>Mg(2+)</name>
        <dbReference type="ChEBI" id="CHEBI:18420"/>
    </cofactor>
</comment>
<accession>A0A922DSY5</accession>
<dbReference type="Pfam" id="PF00348">
    <property type="entry name" value="polyprenyl_synt"/>
    <property type="match status" value="1"/>
</dbReference>
<evidence type="ECO:0000256" key="1">
    <source>
        <dbReference type="ARBA" id="ARBA00001946"/>
    </source>
</evidence>
<organism evidence="4 5">
    <name type="scientific">Carya illinoinensis</name>
    <name type="common">Pecan</name>
    <dbReference type="NCBI Taxonomy" id="32201"/>
    <lineage>
        <taxon>Eukaryota</taxon>
        <taxon>Viridiplantae</taxon>
        <taxon>Streptophyta</taxon>
        <taxon>Embryophyta</taxon>
        <taxon>Tracheophyta</taxon>
        <taxon>Spermatophyta</taxon>
        <taxon>Magnoliopsida</taxon>
        <taxon>eudicotyledons</taxon>
        <taxon>Gunneridae</taxon>
        <taxon>Pentapetalae</taxon>
        <taxon>rosids</taxon>
        <taxon>fabids</taxon>
        <taxon>Fagales</taxon>
        <taxon>Juglandaceae</taxon>
        <taxon>Carya</taxon>
    </lineage>
</organism>
<dbReference type="GO" id="GO:0004659">
    <property type="term" value="F:prenyltransferase activity"/>
    <property type="evidence" value="ECO:0007669"/>
    <property type="project" value="InterPro"/>
</dbReference>
<dbReference type="InterPro" id="IPR000092">
    <property type="entry name" value="Polyprenyl_synt"/>
</dbReference>
<dbReference type="EMBL" id="CM031835">
    <property type="protein sequence ID" value="KAG6689687.1"/>
    <property type="molecule type" value="Genomic_DNA"/>
</dbReference>
<protein>
    <submittedName>
        <fullName evidence="4">Uncharacterized protein</fullName>
    </submittedName>
</protein>
<reference evidence="4" key="1">
    <citation type="submission" date="2021-01" db="EMBL/GenBank/DDBJ databases">
        <authorList>
            <person name="Lovell J.T."/>
            <person name="Bentley N."/>
            <person name="Bhattarai G."/>
            <person name="Jenkins J.W."/>
            <person name="Sreedasyam A."/>
            <person name="Alarcon Y."/>
            <person name="Bock C."/>
            <person name="Boston L."/>
            <person name="Carlson J."/>
            <person name="Cervantes K."/>
            <person name="Clermont K."/>
            <person name="Krom N."/>
            <person name="Kubenka K."/>
            <person name="Mamidi S."/>
            <person name="Mattison C."/>
            <person name="Monteros M."/>
            <person name="Pisani C."/>
            <person name="Plott C."/>
            <person name="Rajasekar S."/>
            <person name="Rhein H.S."/>
            <person name="Rohla C."/>
            <person name="Song M."/>
            <person name="Hilaire R.S."/>
            <person name="Shu S."/>
            <person name="Wells L."/>
            <person name="Wang X."/>
            <person name="Webber J."/>
            <person name="Heerema R.J."/>
            <person name="Klein P."/>
            <person name="Conner P."/>
            <person name="Grauke L."/>
            <person name="Grimwood J."/>
            <person name="Schmutz J."/>
            <person name="Randall J.J."/>
        </authorList>
    </citation>
    <scope>NUCLEOTIDE SEQUENCE</scope>
    <source>
        <tissue evidence="4">Leaf</tissue>
    </source>
</reference>
<evidence type="ECO:0000256" key="2">
    <source>
        <dbReference type="ARBA" id="ARBA00022723"/>
    </source>
</evidence>
<dbReference type="PANTHER" id="PTHR43281">
    <property type="entry name" value="FARNESYL DIPHOSPHATE SYNTHASE"/>
    <property type="match status" value="1"/>
</dbReference>
<evidence type="ECO:0000313" key="5">
    <source>
        <dbReference type="Proteomes" id="UP000811246"/>
    </source>
</evidence>
<dbReference type="Proteomes" id="UP000811246">
    <property type="component" value="Chromosome 11"/>
</dbReference>
<dbReference type="GO" id="GO:0008299">
    <property type="term" value="P:isoprenoid biosynthetic process"/>
    <property type="evidence" value="ECO:0007669"/>
    <property type="project" value="InterPro"/>
</dbReference>
<dbReference type="AlphaFoldDB" id="A0A922DSY5"/>
<keyword evidence="3" id="KW-0460">Magnesium</keyword>
<evidence type="ECO:0000256" key="3">
    <source>
        <dbReference type="ARBA" id="ARBA00022842"/>
    </source>
</evidence>
<name>A0A922DSY5_CARIL</name>
<dbReference type="PANTHER" id="PTHR43281:SF6">
    <property type="entry name" value="HETERODIMERIC GERANYLGERANYL PYROPHOSPHATE SYNTHASE SMALL SUBUNIT, CHLOROPLASTIC-LIKE"/>
    <property type="match status" value="1"/>
</dbReference>
<dbReference type="GO" id="GO:0046872">
    <property type="term" value="F:metal ion binding"/>
    <property type="evidence" value="ECO:0007669"/>
    <property type="project" value="UniProtKB-KW"/>
</dbReference>
<sequence>MAVALLHHLLDGNQTLHFLSKSSACRRPFTLRPIRVTMSHNQSYWTSINGEIEAHLKQTIPLRPPLEVFEPMRHFVLSAPETTAPALCVAACELVGGHRDQSIATASALHLMYTASFVHEQLPLTDRPRPKSRPMTHHTYNPNIELLVPDAMVPFGFELLAKADDPTQNNSDRILRVIIEIARAMGSQGMVEGQYHELESSSQWDNEEVSNIAWIEHVCKKKDGGLHACAAMCGAILGGGGEEEIEKLRRFGLYVGMIRGMSSGIGKKEKGLVRVVEELRNLALKELDEFEGGKFEAISSFVNA</sequence>
<evidence type="ECO:0000313" key="4">
    <source>
        <dbReference type="EMBL" id="KAG6689687.1"/>
    </source>
</evidence>
<proteinExistence type="predicted"/>
<comment type="caution">
    <text evidence="4">The sequence shown here is derived from an EMBL/GenBank/DDBJ whole genome shotgun (WGS) entry which is preliminary data.</text>
</comment>